<name>A0ABV6R2I8_9CAUL</name>
<protein>
    <submittedName>
        <fullName evidence="2">Uncharacterized protein</fullName>
    </submittedName>
</protein>
<comment type="caution">
    <text evidence="2">The sequence shown here is derived from an EMBL/GenBank/DDBJ whole genome shotgun (WGS) entry which is preliminary data.</text>
</comment>
<keyword evidence="3" id="KW-1185">Reference proteome</keyword>
<organism evidence="2 3">
    <name type="scientific">Brevundimonas balnearis</name>
    <dbReference type="NCBI Taxonomy" id="1572858"/>
    <lineage>
        <taxon>Bacteria</taxon>
        <taxon>Pseudomonadati</taxon>
        <taxon>Pseudomonadota</taxon>
        <taxon>Alphaproteobacteria</taxon>
        <taxon>Caulobacterales</taxon>
        <taxon>Caulobacteraceae</taxon>
        <taxon>Brevundimonas</taxon>
    </lineage>
</organism>
<feature type="chain" id="PRO_5046123206" evidence="1">
    <location>
        <begin position="22"/>
        <end position="267"/>
    </location>
</feature>
<keyword evidence="1" id="KW-0732">Signal</keyword>
<gene>
    <name evidence="2" type="ORF">ACFFGE_02700</name>
</gene>
<dbReference type="EMBL" id="JBHLSW010000003">
    <property type="protein sequence ID" value="MFC0632783.1"/>
    <property type="molecule type" value="Genomic_DNA"/>
</dbReference>
<evidence type="ECO:0000256" key="1">
    <source>
        <dbReference type="SAM" id="SignalP"/>
    </source>
</evidence>
<dbReference type="Proteomes" id="UP001589906">
    <property type="component" value="Unassembled WGS sequence"/>
</dbReference>
<accession>A0ABV6R2I8</accession>
<sequence>MRRLLLPLVSAALVWTPPAHAQTSSDAPVPIEEWSQERVSTLGRRIYLHDRAAWLATEALRETLTADEIDQVEGWIVTEAADGLRVRFAREADGVLVPGWDVPVGDSAGPVSAVETGSLFSATELAQFAARQTAAREIGALRCSREMNSVVFEDPDGGGWLVWLLAASTERGVIPVGGHYRFRVSADGSTLLRRDQLSNGCLNMRDDRRGPNGQRAGLVVTHIVSDGPVETHVFLSLLNRTPVYVAADDKLIAVEGDRIRFVQTLED</sequence>
<reference evidence="2 3" key="1">
    <citation type="submission" date="2024-09" db="EMBL/GenBank/DDBJ databases">
        <authorList>
            <person name="Sun Q."/>
            <person name="Mori K."/>
        </authorList>
    </citation>
    <scope>NUCLEOTIDE SEQUENCE [LARGE SCALE GENOMIC DNA]</scope>
    <source>
        <strain evidence="2 3">NCAIM B.02621</strain>
    </source>
</reference>
<proteinExistence type="predicted"/>
<evidence type="ECO:0000313" key="2">
    <source>
        <dbReference type="EMBL" id="MFC0632783.1"/>
    </source>
</evidence>
<feature type="signal peptide" evidence="1">
    <location>
        <begin position="1"/>
        <end position="21"/>
    </location>
</feature>
<evidence type="ECO:0000313" key="3">
    <source>
        <dbReference type="Proteomes" id="UP001589906"/>
    </source>
</evidence>
<dbReference type="RefSeq" id="WP_376834044.1">
    <property type="nucleotide sequence ID" value="NZ_JBHLSW010000003.1"/>
</dbReference>